<feature type="transmembrane region" description="Helical" evidence="13">
    <location>
        <begin position="275"/>
        <end position="298"/>
    </location>
</feature>
<evidence type="ECO:0000256" key="10">
    <source>
        <dbReference type="ARBA" id="ARBA00022989"/>
    </source>
</evidence>
<reference evidence="16 17" key="1">
    <citation type="submission" date="2023-10" db="EMBL/GenBank/DDBJ databases">
        <title>Holzapfeliella saturejae sp. nov. isolated from Satureja montana flowers.</title>
        <authorList>
            <person name="Alcantara C."/>
            <person name="Zuniga M."/>
            <person name="Landete J.M."/>
            <person name="Monedero V."/>
        </authorList>
    </citation>
    <scope>NUCLEOTIDE SEQUENCE [LARGE SCALE GENOMIC DNA]</scope>
    <source>
        <strain evidence="16 17">He02</strain>
    </source>
</reference>
<gene>
    <name evidence="16" type="ORF">R4Y45_01330</name>
</gene>
<feature type="transmembrane region" description="Helical" evidence="13">
    <location>
        <begin position="304"/>
        <end position="323"/>
    </location>
</feature>
<dbReference type="SUPFAM" id="SSF52540">
    <property type="entry name" value="P-loop containing nucleoside triphosphate hydrolases"/>
    <property type="match status" value="1"/>
</dbReference>
<comment type="caution">
    <text evidence="16">The sequence shown here is derived from an EMBL/GenBank/DDBJ whole genome shotgun (WGS) entry which is preliminary data.</text>
</comment>
<dbReference type="InterPro" id="IPR011527">
    <property type="entry name" value="ABC1_TM_dom"/>
</dbReference>
<dbReference type="InterPro" id="IPR005074">
    <property type="entry name" value="Peptidase_C39"/>
</dbReference>
<keyword evidence="2" id="KW-0813">Transport</keyword>
<keyword evidence="6" id="KW-0378">Hydrolase</keyword>
<comment type="subcellular location">
    <subcellularLocation>
        <location evidence="1">Cell membrane</location>
        <topology evidence="1">Multi-pass membrane protein</topology>
    </subcellularLocation>
</comment>
<organism evidence="16 17">
    <name type="scientific">Holzapfeliella saturejae</name>
    <dbReference type="NCBI Taxonomy" id="3082953"/>
    <lineage>
        <taxon>Bacteria</taxon>
        <taxon>Bacillati</taxon>
        <taxon>Bacillota</taxon>
        <taxon>Bacilli</taxon>
        <taxon>Lactobacillales</taxon>
        <taxon>Lactobacillaceae</taxon>
        <taxon>Holzapfeliella</taxon>
    </lineage>
</organism>
<evidence type="ECO:0000256" key="13">
    <source>
        <dbReference type="SAM" id="Phobius"/>
    </source>
</evidence>
<dbReference type="PROSITE" id="PS50929">
    <property type="entry name" value="ABC_TM1F"/>
    <property type="match status" value="1"/>
</dbReference>
<dbReference type="RefSeq" id="WP_339968480.1">
    <property type="nucleotide sequence ID" value="NZ_JAWMWG010000001.1"/>
</dbReference>
<dbReference type="Proteomes" id="UP001377804">
    <property type="component" value="Unassembled WGS sequence"/>
</dbReference>
<evidence type="ECO:0000256" key="2">
    <source>
        <dbReference type="ARBA" id="ARBA00022448"/>
    </source>
</evidence>
<keyword evidence="8" id="KW-0653">Protein transport</keyword>
<keyword evidence="17" id="KW-1185">Reference proteome</keyword>
<dbReference type="InterPro" id="IPR005897">
    <property type="entry name" value="Pept_C39_ABC_bacteriocin"/>
</dbReference>
<dbReference type="InterPro" id="IPR027417">
    <property type="entry name" value="P-loop_NTPase"/>
</dbReference>
<evidence type="ECO:0000256" key="3">
    <source>
        <dbReference type="ARBA" id="ARBA00022475"/>
    </source>
</evidence>
<proteinExistence type="predicted"/>
<evidence type="ECO:0000313" key="17">
    <source>
        <dbReference type="Proteomes" id="UP001377804"/>
    </source>
</evidence>
<evidence type="ECO:0000256" key="5">
    <source>
        <dbReference type="ARBA" id="ARBA00022692"/>
    </source>
</evidence>
<dbReference type="Gene3D" id="3.40.50.300">
    <property type="entry name" value="P-loop containing nucleotide triphosphate hydrolases"/>
    <property type="match status" value="1"/>
</dbReference>
<feature type="transmembrane region" description="Helical" evidence="13">
    <location>
        <begin position="164"/>
        <end position="187"/>
    </location>
</feature>
<evidence type="ECO:0000256" key="1">
    <source>
        <dbReference type="ARBA" id="ARBA00004651"/>
    </source>
</evidence>
<accession>A0ABU8SEQ6</accession>
<dbReference type="Gene3D" id="1.20.1560.10">
    <property type="entry name" value="ABC transporter type 1, transmembrane domain"/>
    <property type="match status" value="1"/>
</dbReference>
<keyword evidence="5 13" id="KW-0812">Transmembrane</keyword>
<evidence type="ECO:0000256" key="4">
    <source>
        <dbReference type="ARBA" id="ARBA00022670"/>
    </source>
</evidence>
<dbReference type="InterPro" id="IPR036640">
    <property type="entry name" value="ABC1_TM_sf"/>
</dbReference>
<dbReference type="EMBL" id="JAWMWG010000001">
    <property type="protein sequence ID" value="MEJ6347870.1"/>
    <property type="molecule type" value="Genomic_DNA"/>
</dbReference>
<keyword evidence="4" id="KW-0645">Protease</keyword>
<feature type="transmembrane region" description="Helical" evidence="13">
    <location>
        <begin position="199"/>
        <end position="219"/>
    </location>
</feature>
<dbReference type="Pfam" id="PF00005">
    <property type="entry name" value="ABC_tran"/>
    <property type="match status" value="1"/>
</dbReference>
<dbReference type="InterPro" id="IPR003439">
    <property type="entry name" value="ABC_transporter-like_ATP-bd"/>
</dbReference>
<keyword evidence="11 13" id="KW-0472">Membrane</keyword>
<dbReference type="PANTHER" id="PTHR24221:SF654">
    <property type="entry name" value="ATP-BINDING CASSETTE SUB-FAMILY B MEMBER 6"/>
    <property type="match status" value="1"/>
</dbReference>
<sequence length="630" mass="71022">MKEKQSFIRQHEQKDCGVACLAMILKTYQTDVLFSELRELSGTNLEGTTALGLKKTLEAFNFKCDAFKADESVWQNNELKFPLIANLVVDNQYTHYVVIYGIKKNKLIIGDPAQGKVEKTIEEFNQEWTGILLFATPNEDYQPVQRKKYRLSSFMPLVMQQKKLLSLIVILSICITMLGIASSYYFQSIIDFLVPRQEINLLNIISIGMITVYVVKTLFEYLRNLLMTKLGQKMSLTIILDYLKHVLRLPMSFFNTRKSGDIISRFLDANKIIDALANISLSMILDLGMVIIIGITLLVQNSTLFLIVLGTLPFYMVAILAFVKKSDRANQEEMSASSELNSNIIEAFNGVETIKAYNGEQVVDDKVTQLFKKALNKSYDNNKLNNLQQTSKQLIQLISSVLILWIGSYYVMNTTISLGQLITFNALLVFFTEPLQNIINLQAKLQTAKVATQRLSEVLSIEREQSHNETKVKVDTFNQDIAINNVSFSYKMGNNTLNNINFKIAAKSKVSLLGLSGSGKSTLAKILVNFFEPSTGNVSYGHYKSSDINNSQLRTHVTYIPQESFFFRGTILENLTFGLDVIPTLEEIKEVCDRVKLSDFIQQQELQLGTILEEGASNLSGGTKAKNSHS</sequence>
<evidence type="ECO:0000256" key="8">
    <source>
        <dbReference type="ARBA" id="ARBA00022927"/>
    </source>
</evidence>
<dbReference type="Pfam" id="PF00664">
    <property type="entry name" value="ABC_membrane"/>
    <property type="match status" value="1"/>
</dbReference>
<keyword evidence="9" id="KW-1278">Translocase</keyword>
<dbReference type="Pfam" id="PF03412">
    <property type="entry name" value="Peptidase_C39"/>
    <property type="match status" value="1"/>
</dbReference>
<evidence type="ECO:0000256" key="7">
    <source>
        <dbReference type="ARBA" id="ARBA00022807"/>
    </source>
</evidence>
<keyword evidence="7" id="KW-0788">Thiol protease</keyword>
<protein>
    <submittedName>
        <fullName evidence="16">Peptide cleavage/export ABC transporter</fullName>
    </submittedName>
</protein>
<name>A0ABU8SEQ6_9LACO</name>
<feature type="domain" description="Peptidase C39" evidence="15">
    <location>
        <begin position="10"/>
        <end position="135"/>
    </location>
</feature>
<keyword evidence="10 13" id="KW-1133">Transmembrane helix</keyword>
<evidence type="ECO:0000256" key="6">
    <source>
        <dbReference type="ARBA" id="ARBA00022801"/>
    </source>
</evidence>
<evidence type="ECO:0000259" key="15">
    <source>
        <dbReference type="PROSITE" id="PS50990"/>
    </source>
</evidence>
<evidence type="ECO:0000313" key="16">
    <source>
        <dbReference type="EMBL" id="MEJ6347870.1"/>
    </source>
</evidence>
<dbReference type="CDD" id="cd18570">
    <property type="entry name" value="ABC_6TM_PCAT1_LagD_like"/>
    <property type="match status" value="1"/>
</dbReference>
<evidence type="ECO:0000259" key="14">
    <source>
        <dbReference type="PROSITE" id="PS50929"/>
    </source>
</evidence>
<keyword evidence="12" id="KW-0080">Bacteriocin transport</keyword>
<evidence type="ECO:0000256" key="11">
    <source>
        <dbReference type="ARBA" id="ARBA00023136"/>
    </source>
</evidence>
<dbReference type="PANTHER" id="PTHR24221">
    <property type="entry name" value="ATP-BINDING CASSETTE SUB-FAMILY B"/>
    <property type="match status" value="1"/>
</dbReference>
<dbReference type="SUPFAM" id="SSF90123">
    <property type="entry name" value="ABC transporter transmembrane region"/>
    <property type="match status" value="1"/>
</dbReference>
<evidence type="ECO:0000256" key="12">
    <source>
        <dbReference type="ARBA" id="ARBA00043264"/>
    </source>
</evidence>
<feature type="domain" description="ABC transmembrane type-1" evidence="14">
    <location>
        <begin position="167"/>
        <end position="447"/>
    </location>
</feature>
<dbReference type="PROSITE" id="PS50990">
    <property type="entry name" value="PEPTIDASE_C39"/>
    <property type="match status" value="1"/>
</dbReference>
<keyword evidence="3" id="KW-1003">Cell membrane</keyword>
<evidence type="ECO:0000256" key="9">
    <source>
        <dbReference type="ARBA" id="ARBA00022967"/>
    </source>
</evidence>
<dbReference type="CDD" id="cd02418">
    <property type="entry name" value="Peptidase_C39B"/>
    <property type="match status" value="1"/>
</dbReference>
<dbReference type="Gene3D" id="3.90.70.10">
    <property type="entry name" value="Cysteine proteinases"/>
    <property type="match status" value="1"/>
</dbReference>
<feature type="transmembrane region" description="Helical" evidence="13">
    <location>
        <begin position="394"/>
        <end position="412"/>
    </location>
</feature>
<dbReference type="NCBIfam" id="TIGR01193">
    <property type="entry name" value="bacteriocin_ABC"/>
    <property type="match status" value="1"/>
</dbReference>
<dbReference type="InterPro" id="IPR039421">
    <property type="entry name" value="Type_1_exporter"/>
</dbReference>